<gene>
    <name evidence="1" type="ORF">LSALG_LOCUS27635</name>
</gene>
<evidence type="ECO:0000313" key="1">
    <source>
        <dbReference type="EMBL" id="CAI9288327.1"/>
    </source>
</evidence>
<dbReference type="EMBL" id="OX465081">
    <property type="protein sequence ID" value="CAI9288327.1"/>
    <property type="molecule type" value="Genomic_DNA"/>
</dbReference>
<accession>A0AA36EAJ0</accession>
<reference evidence="1" key="1">
    <citation type="submission" date="2023-04" db="EMBL/GenBank/DDBJ databases">
        <authorList>
            <person name="Vijverberg K."/>
            <person name="Xiong W."/>
            <person name="Schranz E."/>
        </authorList>
    </citation>
    <scope>NUCLEOTIDE SEQUENCE</scope>
</reference>
<proteinExistence type="predicted"/>
<sequence>MICNRGYPRLLRNKNVSFVRLKYTKKELVLQVNEGSIEFNDGGEGGHNDRQDNDEVELTPMDFDASRNGDAVNDVDDIVNGVDDASNGVDVNDGDA</sequence>
<protein>
    <submittedName>
        <fullName evidence="1">Uncharacterized protein</fullName>
    </submittedName>
</protein>
<organism evidence="1 2">
    <name type="scientific">Lactuca saligna</name>
    <name type="common">Willowleaf lettuce</name>
    <dbReference type="NCBI Taxonomy" id="75948"/>
    <lineage>
        <taxon>Eukaryota</taxon>
        <taxon>Viridiplantae</taxon>
        <taxon>Streptophyta</taxon>
        <taxon>Embryophyta</taxon>
        <taxon>Tracheophyta</taxon>
        <taxon>Spermatophyta</taxon>
        <taxon>Magnoliopsida</taxon>
        <taxon>eudicotyledons</taxon>
        <taxon>Gunneridae</taxon>
        <taxon>Pentapetalae</taxon>
        <taxon>asterids</taxon>
        <taxon>campanulids</taxon>
        <taxon>Asterales</taxon>
        <taxon>Asteraceae</taxon>
        <taxon>Cichorioideae</taxon>
        <taxon>Cichorieae</taxon>
        <taxon>Lactucinae</taxon>
        <taxon>Lactuca</taxon>
    </lineage>
</organism>
<dbReference type="AlphaFoldDB" id="A0AA36EAJ0"/>
<keyword evidence="2" id="KW-1185">Reference proteome</keyword>
<name>A0AA36EAJ0_LACSI</name>
<evidence type="ECO:0000313" key="2">
    <source>
        <dbReference type="Proteomes" id="UP001177003"/>
    </source>
</evidence>
<dbReference type="Proteomes" id="UP001177003">
    <property type="component" value="Chromosome 5"/>
</dbReference>